<dbReference type="Proteomes" id="UP001196413">
    <property type="component" value="Unassembled WGS sequence"/>
</dbReference>
<protein>
    <submittedName>
        <fullName evidence="2">Uncharacterized protein</fullName>
    </submittedName>
</protein>
<name>A0AAD5R2X2_PARTN</name>
<sequence>MSLSDEIRPSSSGSSSKLGEDGDTTSSQLSALVNLSSSIKEKEITSEEADTMIAFITTQLTTELLSADKNLENQTECLEVVIEVLEALLPLSSPNVLNFTHSLLPYLLYRLKDSENSMIFLDQLSRCILILFVDPDNTHSIYLHKALDVLTRFCVENSKDFPFKPIIQRLSQYLKVLQPPDISCESEYRHHVWPENMRILMHRFLRTKTELLSDEIRLSFFSLVNEIVETLEFDWFAPNVSLLSLLVIQVAIEIRMRLDKVEGVSADVLAVCYHILEMAVHCVEESSFLDDSTATQIATSVREAALYSIDYWVKAKEEKEEKLDDKVELVLYRFISCILTVGGAEMLPETLVQQCSPHLLQVFQQAVTDGDYSIARLALPYLNIFNKLPDNTILLLVDLVISQFPAGDWADAMDDVVICIESFDGRKDFYSSKTLMEARTKIRATEADSALYSILSGLIAPL</sequence>
<dbReference type="AlphaFoldDB" id="A0AAD5R2X2"/>
<accession>A0AAD5R2X2</accession>
<evidence type="ECO:0000256" key="1">
    <source>
        <dbReference type="SAM" id="MobiDB-lite"/>
    </source>
</evidence>
<evidence type="ECO:0000313" key="2">
    <source>
        <dbReference type="EMBL" id="KAJ1368582.1"/>
    </source>
</evidence>
<dbReference type="EMBL" id="JAHQIW010006234">
    <property type="protein sequence ID" value="KAJ1368582.1"/>
    <property type="molecule type" value="Genomic_DNA"/>
</dbReference>
<feature type="region of interest" description="Disordered" evidence="1">
    <location>
        <begin position="1"/>
        <end position="25"/>
    </location>
</feature>
<gene>
    <name evidence="2" type="ORF">KIN20_029740</name>
</gene>
<comment type="caution">
    <text evidence="2">The sequence shown here is derived from an EMBL/GenBank/DDBJ whole genome shotgun (WGS) entry which is preliminary data.</text>
</comment>
<organism evidence="2 3">
    <name type="scientific">Parelaphostrongylus tenuis</name>
    <name type="common">Meningeal worm</name>
    <dbReference type="NCBI Taxonomy" id="148309"/>
    <lineage>
        <taxon>Eukaryota</taxon>
        <taxon>Metazoa</taxon>
        <taxon>Ecdysozoa</taxon>
        <taxon>Nematoda</taxon>
        <taxon>Chromadorea</taxon>
        <taxon>Rhabditida</taxon>
        <taxon>Rhabditina</taxon>
        <taxon>Rhabditomorpha</taxon>
        <taxon>Strongyloidea</taxon>
        <taxon>Metastrongylidae</taxon>
        <taxon>Parelaphostrongylus</taxon>
    </lineage>
</organism>
<reference evidence="2" key="1">
    <citation type="submission" date="2021-06" db="EMBL/GenBank/DDBJ databases">
        <title>Parelaphostrongylus tenuis whole genome reference sequence.</title>
        <authorList>
            <person name="Garwood T.J."/>
            <person name="Larsen P.A."/>
            <person name="Fountain-Jones N.M."/>
            <person name="Garbe J.R."/>
            <person name="Macchietto M.G."/>
            <person name="Kania S.A."/>
            <person name="Gerhold R.W."/>
            <person name="Richards J.E."/>
            <person name="Wolf T.M."/>
        </authorList>
    </citation>
    <scope>NUCLEOTIDE SEQUENCE</scope>
    <source>
        <strain evidence="2">MNPRO001-30</strain>
        <tissue evidence="2">Meninges</tissue>
    </source>
</reference>
<dbReference type="InterPro" id="IPR016024">
    <property type="entry name" value="ARM-type_fold"/>
</dbReference>
<proteinExistence type="predicted"/>
<evidence type="ECO:0000313" key="3">
    <source>
        <dbReference type="Proteomes" id="UP001196413"/>
    </source>
</evidence>
<dbReference type="SUPFAM" id="SSF48371">
    <property type="entry name" value="ARM repeat"/>
    <property type="match status" value="1"/>
</dbReference>
<keyword evidence="3" id="KW-1185">Reference proteome</keyword>